<dbReference type="InterPro" id="IPR002659">
    <property type="entry name" value="Glyco_trans_31"/>
</dbReference>
<protein>
    <recommendedName>
        <fullName evidence="10">Hexosyltransferase</fullName>
        <ecNumber evidence="10">2.4.1.-</ecNumber>
    </recommendedName>
</protein>
<dbReference type="EMBL" id="JARQWQ010000067">
    <property type="protein sequence ID" value="KAK2554712.1"/>
    <property type="molecule type" value="Genomic_DNA"/>
</dbReference>
<evidence type="ECO:0000313" key="11">
    <source>
        <dbReference type="EMBL" id="KAK2554712.1"/>
    </source>
</evidence>
<keyword evidence="4" id="KW-0808">Transferase</keyword>
<proteinExistence type="inferred from homology"/>
<organism evidence="11 12">
    <name type="scientific">Acropora cervicornis</name>
    <name type="common">Staghorn coral</name>
    <dbReference type="NCBI Taxonomy" id="6130"/>
    <lineage>
        <taxon>Eukaryota</taxon>
        <taxon>Metazoa</taxon>
        <taxon>Cnidaria</taxon>
        <taxon>Anthozoa</taxon>
        <taxon>Hexacorallia</taxon>
        <taxon>Scleractinia</taxon>
        <taxon>Astrocoeniina</taxon>
        <taxon>Acroporidae</taxon>
        <taxon>Acropora</taxon>
    </lineage>
</organism>
<keyword evidence="9" id="KW-0472">Membrane</keyword>
<evidence type="ECO:0000256" key="2">
    <source>
        <dbReference type="ARBA" id="ARBA00008661"/>
    </source>
</evidence>
<evidence type="ECO:0000256" key="10">
    <source>
        <dbReference type="RuleBase" id="RU363063"/>
    </source>
</evidence>
<dbReference type="GO" id="GO:0006493">
    <property type="term" value="P:protein O-linked glycosylation"/>
    <property type="evidence" value="ECO:0007669"/>
    <property type="project" value="TreeGrafter"/>
</dbReference>
<dbReference type="Gene3D" id="3.90.550.50">
    <property type="match status" value="1"/>
</dbReference>
<dbReference type="PANTHER" id="PTHR11214:SF3">
    <property type="entry name" value="BETA-1,3-GALACTOSYLTRANSFERASE 6"/>
    <property type="match status" value="1"/>
</dbReference>
<keyword evidence="3 10" id="KW-0328">Glycosyltransferase</keyword>
<comment type="similarity">
    <text evidence="2 10">Belongs to the glycosyltransferase 31 family.</text>
</comment>
<evidence type="ECO:0000256" key="3">
    <source>
        <dbReference type="ARBA" id="ARBA00022676"/>
    </source>
</evidence>
<sequence length="399" mass="46481">MTDSAMHEELKVRDRWNLFGPCAMALGGSSPAQSWKGLIHLKYHDVGWKANEAPTGVVVLLVNFKCYKDALKVTRVVSIRPSRIMVQEANGKIFWQTSNVHLGLPITPIRDLGHKRTRVLLVIIVSTSPVRWKRREATRNTWWRYCNSTEVACHFFTDGRNTDKEIQRQLLTEKLRYDDIKFQPLNGGREFGLRFLYHAMWASATYDFQYFLRADDDYFVCLKKLLHELPLRPKQNLCWGHFHCEPPITWIDESWMIFTPDIIESFLKQDARTMLCHPHADQQIAIWLNNMSNRVYFHDERLILDRKDSFDVGAGNVCQKYLGIHQAYAPQMLLLGKNSGDNGAKQVPPVSNFSEHCKHTTFNYKVFEGGDFFFKPRPCVSNIEWVKTNRLWIGREGKI</sequence>
<evidence type="ECO:0000256" key="1">
    <source>
        <dbReference type="ARBA" id="ARBA00004323"/>
    </source>
</evidence>
<evidence type="ECO:0000313" key="12">
    <source>
        <dbReference type="Proteomes" id="UP001249851"/>
    </source>
</evidence>
<dbReference type="Proteomes" id="UP001249851">
    <property type="component" value="Unassembled WGS sequence"/>
</dbReference>
<evidence type="ECO:0000256" key="9">
    <source>
        <dbReference type="ARBA" id="ARBA00023136"/>
    </source>
</evidence>
<comment type="caution">
    <text evidence="11">The sequence shown here is derived from an EMBL/GenBank/DDBJ whole genome shotgun (WGS) entry which is preliminary data.</text>
</comment>
<dbReference type="AlphaFoldDB" id="A0AAD9Q4N6"/>
<evidence type="ECO:0000256" key="8">
    <source>
        <dbReference type="ARBA" id="ARBA00023034"/>
    </source>
</evidence>
<reference evidence="11" key="2">
    <citation type="journal article" date="2023" name="Science">
        <title>Genomic signatures of disease resistance in endangered staghorn corals.</title>
        <authorList>
            <person name="Vollmer S.V."/>
            <person name="Selwyn J.D."/>
            <person name="Despard B.A."/>
            <person name="Roesel C.L."/>
        </authorList>
    </citation>
    <scope>NUCLEOTIDE SEQUENCE</scope>
    <source>
        <strain evidence="11">K2</strain>
    </source>
</reference>
<reference evidence="11" key="1">
    <citation type="journal article" date="2023" name="G3 (Bethesda)">
        <title>Whole genome assembly and annotation of the endangered Caribbean coral Acropora cervicornis.</title>
        <authorList>
            <person name="Selwyn J.D."/>
            <person name="Vollmer S.V."/>
        </authorList>
    </citation>
    <scope>NUCLEOTIDE SEQUENCE</scope>
    <source>
        <strain evidence="11">K2</strain>
    </source>
</reference>
<evidence type="ECO:0000256" key="4">
    <source>
        <dbReference type="ARBA" id="ARBA00022679"/>
    </source>
</evidence>
<evidence type="ECO:0000256" key="6">
    <source>
        <dbReference type="ARBA" id="ARBA00022968"/>
    </source>
</evidence>
<evidence type="ECO:0000256" key="5">
    <source>
        <dbReference type="ARBA" id="ARBA00022692"/>
    </source>
</evidence>
<evidence type="ECO:0000256" key="7">
    <source>
        <dbReference type="ARBA" id="ARBA00022989"/>
    </source>
</evidence>
<gene>
    <name evidence="11" type="ORF">P5673_023669</name>
</gene>
<comment type="subcellular location">
    <subcellularLocation>
        <location evidence="1 10">Golgi apparatus membrane</location>
        <topology evidence="1 10">Single-pass type II membrane protein</topology>
    </subcellularLocation>
</comment>
<name>A0AAD9Q4N6_ACRCE</name>
<keyword evidence="8 10" id="KW-0333">Golgi apparatus</keyword>
<keyword evidence="12" id="KW-1185">Reference proteome</keyword>
<accession>A0AAD9Q4N6</accession>
<dbReference type="GO" id="GO:0047220">
    <property type="term" value="F:galactosylxylosylprotein 3-beta-galactosyltransferase activity"/>
    <property type="evidence" value="ECO:0007669"/>
    <property type="project" value="TreeGrafter"/>
</dbReference>
<keyword evidence="7" id="KW-1133">Transmembrane helix</keyword>
<keyword evidence="5" id="KW-0812">Transmembrane</keyword>
<dbReference type="EC" id="2.4.1.-" evidence="10"/>
<dbReference type="GO" id="GO:0006024">
    <property type="term" value="P:glycosaminoglycan biosynthetic process"/>
    <property type="evidence" value="ECO:0007669"/>
    <property type="project" value="TreeGrafter"/>
</dbReference>
<dbReference type="GO" id="GO:0000139">
    <property type="term" value="C:Golgi membrane"/>
    <property type="evidence" value="ECO:0007669"/>
    <property type="project" value="UniProtKB-SubCell"/>
</dbReference>
<dbReference type="PANTHER" id="PTHR11214">
    <property type="entry name" value="BETA-1,3-N-ACETYLGLUCOSAMINYLTRANSFERASE"/>
    <property type="match status" value="1"/>
</dbReference>
<keyword evidence="6" id="KW-0735">Signal-anchor</keyword>
<dbReference type="Pfam" id="PF01762">
    <property type="entry name" value="Galactosyl_T"/>
    <property type="match status" value="1"/>
</dbReference>